<dbReference type="GO" id="GO:0000155">
    <property type="term" value="F:phosphorelay sensor kinase activity"/>
    <property type="evidence" value="ECO:0007669"/>
    <property type="project" value="InterPro"/>
</dbReference>
<keyword evidence="14" id="KW-0902">Two-component regulatory system</keyword>
<evidence type="ECO:0000256" key="15">
    <source>
        <dbReference type="ARBA" id="ARBA00023136"/>
    </source>
</evidence>
<dbReference type="InterPro" id="IPR049871">
    <property type="entry name" value="BvgS-like_periplasmic2"/>
</dbReference>
<evidence type="ECO:0000256" key="3">
    <source>
        <dbReference type="ARBA" id="ARBA00012438"/>
    </source>
</evidence>
<evidence type="ECO:0000259" key="22">
    <source>
        <dbReference type="PROSITE" id="PS50112"/>
    </source>
</evidence>
<feature type="modified residue" description="4-aspartylphosphate" evidence="17">
    <location>
        <position position="1020"/>
    </location>
</feature>
<evidence type="ECO:0000256" key="9">
    <source>
        <dbReference type="ARBA" id="ARBA00022729"/>
    </source>
</evidence>
<dbReference type="Gene3D" id="3.40.190.10">
    <property type="entry name" value="Periplasmic binding protein-like II"/>
    <property type="match status" value="4"/>
</dbReference>
<dbReference type="InterPro" id="IPR036641">
    <property type="entry name" value="HPT_dom_sf"/>
</dbReference>
<evidence type="ECO:0000313" key="25">
    <source>
        <dbReference type="EMBL" id="MUF07725.1"/>
    </source>
</evidence>
<dbReference type="GO" id="GO:0005886">
    <property type="term" value="C:plasma membrane"/>
    <property type="evidence" value="ECO:0007669"/>
    <property type="project" value="UniProtKB-SubCell"/>
</dbReference>
<dbReference type="CDD" id="cd13707">
    <property type="entry name" value="PBP2_BvgS_D2"/>
    <property type="match status" value="1"/>
</dbReference>
<dbReference type="PROSITE" id="PS50113">
    <property type="entry name" value="PAC"/>
    <property type="match status" value="1"/>
</dbReference>
<reference evidence="25 26" key="1">
    <citation type="submission" date="2019-11" db="EMBL/GenBank/DDBJ databases">
        <title>Pseudomonas karstica sp. nov. and Pseudomonas spelaei sp. nov. from karst caves.</title>
        <authorList>
            <person name="Zeman M."/>
        </authorList>
    </citation>
    <scope>NUCLEOTIDE SEQUENCE [LARGE SCALE GENOMIC DNA]</scope>
    <source>
        <strain evidence="25 26">CCM 7893</strain>
    </source>
</reference>
<dbReference type="InterPro" id="IPR049870">
    <property type="entry name" value="BvgS-like_periplasmic1"/>
</dbReference>
<dbReference type="InterPro" id="IPR001638">
    <property type="entry name" value="Solute-binding_3/MltF_N"/>
</dbReference>
<dbReference type="InterPro" id="IPR005467">
    <property type="entry name" value="His_kinase_dom"/>
</dbReference>
<dbReference type="InterPro" id="IPR000700">
    <property type="entry name" value="PAS-assoc_C"/>
</dbReference>
<evidence type="ECO:0000256" key="18">
    <source>
        <dbReference type="SAM" id="Phobius"/>
    </source>
</evidence>
<evidence type="ECO:0000256" key="17">
    <source>
        <dbReference type="PROSITE-ProRule" id="PRU00169"/>
    </source>
</evidence>
<dbReference type="CDD" id="cd13705">
    <property type="entry name" value="PBP2_BvgS_D1"/>
    <property type="match status" value="1"/>
</dbReference>
<keyword evidence="5" id="KW-0997">Cell inner membrane</keyword>
<dbReference type="Gene3D" id="1.20.120.160">
    <property type="entry name" value="HPT domain"/>
    <property type="match status" value="1"/>
</dbReference>
<feature type="transmembrane region" description="Helical" evidence="18">
    <location>
        <begin position="543"/>
        <end position="563"/>
    </location>
</feature>
<evidence type="ECO:0000256" key="12">
    <source>
        <dbReference type="ARBA" id="ARBA00022840"/>
    </source>
</evidence>
<feature type="transmembrane region" description="Helical" evidence="18">
    <location>
        <begin position="447"/>
        <end position="470"/>
    </location>
</feature>
<feature type="domain" description="PAC" evidence="23">
    <location>
        <begin position="655"/>
        <end position="708"/>
    </location>
</feature>
<keyword evidence="4" id="KW-1003">Cell membrane</keyword>
<evidence type="ECO:0000313" key="26">
    <source>
        <dbReference type="Proteomes" id="UP000438196"/>
    </source>
</evidence>
<feature type="domain" description="PAS" evidence="22">
    <location>
        <begin position="581"/>
        <end position="629"/>
    </location>
</feature>
<dbReference type="Pfam" id="PF08448">
    <property type="entry name" value="PAS_4"/>
    <property type="match status" value="1"/>
</dbReference>
<dbReference type="Pfam" id="PF00512">
    <property type="entry name" value="HisKA"/>
    <property type="match status" value="1"/>
</dbReference>
<feature type="domain" description="Response regulatory" evidence="21">
    <location>
        <begin position="971"/>
        <end position="1090"/>
    </location>
</feature>
<dbReference type="EMBL" id="WNNK01000030">
    <property type="protein sequence ID" value="MUF07725.1"/>
    <property type="molecule type" value="Genomic_DNA"/>
</dbReference>
<dbReference type="Proteomes" id="UP000438196">
    <property type="component" value="Unassembled WGS sequence"/>
</dbReference>
<keyword evidence="6 17" id="KW-0597">Phosphoprotein</keyword>
<dbReference type="PROSITE" id="PS50110">
    <property type="entry name" value="RESPONSE_REGULATORY"/>
    <property type="match status" value="1"/>
</dbReference>
<dbReference type="SMART" id="SM00448">
    <property type="entry name" value="REC"/>
    <property type="match status" value="1"/>
</dbReference>
<sequence>MSVLQRGWLHSVAWAAVLCCACTTALAEPTELTLQGRSRVEDYQVKLAEGDWRWLREKGHLQLGISSPDYAPFDITVEGRHGLELEGLTADYAALVGQLLHVEIVVRCYDSRTRLLQALKNGEVDLVGTANGFEAADPELTMTRPYAQDQPVLADRNLGPHTVTPDLAGKRVAMLYHYLPPEQVRAFYPKADVQLYPSTLSALGAVAFGQADVYLGDSFSANYLINKNYLNNVKMVDFSEMEVNSFGFAVAAGNRSLLRIVNSALASVPESEKAAILRRWSAGGVSMVATQSLHFSKAEQHWLQTHRQLKVVVNEHFLPLSFFDDEGRFSGISADVLARISLRTGLKFDVQQMESVDDLIQAVATGKADLVAAITPSMEREGRLRFTRPYLTSPYVLISRNTHNSPNTLDDMAGKRLALIRGNQLADYITDHAPSIQQVPAQNAAHAMALVASGAVDAAVNPLISARYIISREYRDRLRITSTVGTEPAGISFGVGRGALELYSILDKALLSISPEEMDELTNRWRSEVVLEDSYWRRHRSTIIQGFALSGLLLMVTLGWAIYLRHQIRRRAQAERALSDQMRFMSVLIDGTPHPIYVRDRMGRLMACNNAYLDVFGYTLEEVIGTTVIEVDPGNRYQARLFHADFLRLMERGEPQIRDRLLKVPGGATLTIYHWMLPYRDGDEKVVGMIGGWVDVSERQQLLGQLQEAKEGADAANRAKTTFLATMSHEIRTPMNAVIGMIELALKNAEQGRVDRDALEVASDASRGMLELIGDILDIARIESGHLSLTLETSNLRELLESVSRIFEGLARAKGLSLRVDIAPQIDRHVLIDPLRFKQVVSNLLSNAIKFTDTGEVHLTADATPAVDQGYLTLTLSVEDTGIGIGTEDQARLFHPFIQGRNTEQSARSGSGLGLVISRSLCQMMGGQLQLDSVVGQGTRVDVRLPLAIATAAPASTAPVELETPPAHVLNILVVDDYLANRILLSRQLSFLGHRISTAEDGVQGLARWHAASFDVVITDCNMPLMDGYELAREIRAQEQQSGRAACLLLGFTANAQPEETERCRQAGMDSCLFKPTGLEDLHAALVSRTASPSVAEVLVPEVAPDIDLSHLKKLTGGDVEAIKELLAPLLDSLEADLEQLAALRGKSDFARSHDLAHRTKGGARMVKAQALISCCEILEGVCERQDRDALAPALERMDEAIGLLHHTLTAYCNQR</sequence>
<keyword evidence="9 19" id="KW-0732">Signal</keyword>
<dbReference type="Gene3D" id="3.30.450.20">
    <property type="entry name" value="PAS domain"/>
    <property type="match status" value="1"/>
</dbReference>
<dbReference type="SMART" id="SM00073">
    <property type="entry name" value="HPT"/>
    <property type="match status" value="1"/>
</dbReference>
<dbReference type="Gene3D" id="3.30.565.10">
    <property type="entry name" value="Histidine kinase-like ATPase, C-terminal domain"/>
    <property type="match status" value="1"/>
</dbReference>
<keyword evidence="13 18" id="KW-1133">Transmembrane helix</keyword>
<evidence type="ECO:0000256" key="2">
    <source>
        <dbReference type="ARBA" id="ARBA00004429"/>
    </source>
</evidence>
<evidence type="ECO:0000256" key="5">
    <source>
        <dbReference type="ARBA" id="ARBA00022519"/>
    </source>
</evidence>
<dbReference type="InterPro" id="IPR000014">
    <property type="entry name" value="PAS"/>
</dbReference>
<dbReference type="InterPro" id="IPR003594">
    <property type="entry name" value="HATPase_dom"/>
</dbReference>
<dbReference type="RefSeq" id="WP_155585856.1">
    <property type="nucleotide sequence ID" value="NZ_JBHSTH010000023.1"/>
</dbReference>
<evidence type="ECO:0000259" key="20">
    <source>
        <dbReference type="PROSITE" id="PS50109"/>
    </source>
</evidence>
<evidence type="ECO:0000259" key="21">
    <source>
        <dbReference type="PROSITE" id="PS50110"/>
    </source>
</evidence>
<dbReference type="GO" id="GO:0005524">
    <property type="term" value="F:ATP binding"/>
    <property type="evidence" value="ECO:0007669"/>
    <property type="project" value="UniProtKB-KW"/>
</dbReference>
<comment type="catalytic activity">
    <reaction evidence="1">
        <text>ATP + protein L-histidine = ADP + protein N-phospho-L-histidine.</text>
        <dbReference type="EC" id="2.7.13.3"/>
    </reaction>
</comment>
<keyword evidence="7" id="KW-0808">Transferase</keyword>
<dbReference type="PANTHER" id="PTHR43047">
    <property type="entry name" value="TWO-COMPONENT HISTIDINE PROTEIN KINASE"/>
    <property type="match status" value="1"/>
</dbReference>
<evidence type="ECO:0000259" key="24">
    <source>
        <dbReference type="PROSITE" id="PS50894"/>
    </source>
</evidence>
<dbReference type="CDD" id="cd00130">
    <property type="entry name" value="PAS"/>
    <property type="match status" value="1"/>
</dbReference>
<feature type="chain" id="PRO_5026240426" description="histidine kinase" evidence="19">
    <location>
        <begin position="28"/>
        <end position="1216"/>
    </location>
</feature>
<keyword evidence="12" id="KW-0067">ATP-binding</keyword>
<feature type="modified residue" description="Phosphohistidine" evidence="16">
    <location>
        <position position="1158"/>
    </location>
</feature>
<dbReference type="InterPro" id="IPR036097">
    <property type="entry name" value="HisK_dim/P_sf"/>
</dbReference>
<comment type="subcellular location">
    <subcellularLocation>
        <location evidence="2">Cell inner membrane</location>
        <topology evidence="2">Multi-pass membrane protein</topology>
    </subcellularLocation>
</comment>
<dbReference type="SMART" id="SM00387">
    <property type="entry name" value="HATPase_c"/>
    <property type="match status" value="1"/>
</dbReference>
<dbReference type="PANTHER" id="PTHR43047:SF72">
    <property type="entry name" value="OSMOSENSING HISTIDINE PROTEIN KINASE SLN1"/>
    <property type="match status" value="1"/>
</dbReference>
<keyword evidence="11" id="KW-0418">Kinase</keyword>
<dbReference type="SUPFAM" id="SSF52172">
    <property type="entry name" value="CheY-like"/>
    <property type="match status" value="1"/>
</dbReference>
<dbReference type="CDD" id="cd00082">
    <property type="entry name" value="HisKA"/>
    <property type="match status" value="1"/>
</dbReference>
<keyword evidence="26" id="KW-1185">Reference proteome</keyword>
<evidence type="ECO:0000256" key="8">
    <source>
        <dbReference type="ARBA" id="ARBA00022692"/>
    </source>
</evidence>
<evidence type="ECO:0000256" key="6">
    <source>
        <dbReference type="ARBA" id="ARBA00022553"/>
    </source>
</evidence>
<dbReference type="PROSITE" id="PS50109">
    <property type="entry name" value="HIS_KIN"/>
    <property type="match status" value="1"/>
</dbReference>
<dbReference type="Pfam" id="PF00072">
    <property type="entry name" value="Response_reg"/>
    <property type="match status" value="1"/>
</dbReference>
<dbReference type="Pfam" id="PF01627">
    <property type="entry name" value="Hpt"/>
    <property type="match status" value="1"/>
</dbReference>
<evidence type="ECO:0000256" key="4">
    <source>
        <dbReference type="ARBA" id="ARBA00022475"/>
    </source>
</evidence>
<dbReference type="InterPro" id="IPR001789">
    <property type="entry name" value="Sig_transdc_resp-reg_receiver"/>
</dbReference>
<feature type="domain" description="HPt" evidence="24">
    <location>
        <begin position="1119"/>
        <end position="1212"/>
    </location>
</feature>
<dbReference type="NCBIfam" id="TIGR00229">
    <property type="entry name" value="sensory_box"/>
    <property type="match status" value="1"/>
</dbReference>
<evidence type="ECO:0000256" key="11">
    <source>
        <dbReference type="ARBA" id="ARBA00022777"/>
    </source>
</evidence>
<dbReference type="Gene3D" id="1.10.287.130">
    <property type="match status" value="1"/>
</dbReference>
<dbReference type="Pfam" id="PF02518">
    <property type="entry name" value="HATPase_c"/>
    <property type="match status" value="1"/>
</dbReference>
<dbReference type="CDD" id="cd00088">
    <property type="entry name" value="HPT"/>
    <property type="match status" value="1"/>
</dbReference>
<proteinExistence type="predicted"/>
<evidence type="ECO:0000256" key="14">
    <source>
        <dbReference type="ARBA" id="ARBA00023012"/>
    </source>
</evidence>
<dbReference type="GO" id="GO:0009927">
    <property type="term" value="F:histidine phosphotransfer kinase activity"/>
    <property type="evidence" value="ECO:0007669"/>
    <property type="project" value="TreeGrafter"/>
</dbReference>
<dbReference type="SUPFAM" id="SSF55874">
    <property type="entry name" value="ATPase domain of HSP90 chaperone/DNA topoisomerase II/histidine kinase"/>
    <property type="match status" value="1"/>
</dbReference>
<dbReference type="CDD" id="cd17546">
    <property type="entry name" value="REC_hyHK_CKI1_RcsC-like"/>
    <property type="match status" value="1"/>
</dbReference>
<dbReference type="PRINTS" id="PR00344">
    <property type="entry name" value="BCTRLSENSOR"/>
</dbReference>
<dbReference type="FunFam" id="3.30.565.10:FF:000010">
    <property type="entry name" value="Sensor histidine kinase RcsC"/>
    <property type="match status" value="1"/>
</dbReference>
<keyword evidence="10" id="KW-0547">Nucleotide-binding</keyword>
<dbReference type="SMART" id="SM00388">
    <property type="entry name" value="HisKA"/>
    <property type="match status" value="1"/>
</dbReference>
<feature type="domain" description="Histidine kinase" evidence="20">
    <location>
        <begin position="726"/>
        <end position="949"/>
    </location>
</feature>
<dbReference type="InterPro" id="IPR008207">
    <property type="entry name" value="Sig_transdc_His_kin_Hpt_dom"/>
</dbReference>
<evidence type="ECO:0000256" key="19">
    <source>
        <dbReference type="SAM" id="SignalP"/>
    </source>
</evidence>
<evidence type="ECO:0000256" key="1">
    <source>
        <dbReference type="ARBA" id="ARBA00000085"/>
    </source>
</evidence>
<dbReference type="OrthoDB" id="9797243at2"/>
<dbReference type="InterPro" id="IPR036890">
    <property type="entry name" value="HATPase_C_sf"/>
</dbReference>
<accession>A0A6I3WBV2</accession>
<dbReference type="AlphaFoldDB" id="A0A6I3WBV2"/>
<evidence type="ECO:0000256" key="10">
    <source>
        <dbReference type="ARBA" id="ARBA00022741"/>
    </source>
</evidence>
<gene>
    <name evidence="25" type="ORF">GNF76_25565</name>
</gene>
<dbReference type="InterPro" id="IPR035965">
    <property type="entry name" value="PAS-like_dom_sf"/>
</dbReference>
<name>A0A6I3WBV2_9PSED</name>
<dbReference type="CDD" id="cd16922">
    <property type="entry name" value="HATPase_EvgS-ArcB-TorS-like"/>
    <property type="match status" value="1"/>
</dbReference>
<evidence type="ECO:0000259" key="23">
    <source>
        <dbReference type="PROSITE" id="PS50113"/>
    </source>
</evidence>
<evidence type="ECO:0000256" key="16">
    <source>
        <dbReference type="PROSITE-ProRule" id="PRU00110"/>
    </source>
</evidence>
<dbReference type="SUPFAM" id="SSF55785">
    <property type="entry name" value="PYP-like sensor domain (PAS domain)"/>
    <property type="match status" value="1"/>
</dbReference>
<dbReference type="InterPro" id="IPR011006">
    <property type="entry name" value="CheY-like_superfamily"/>
</dbReference>
<feature type="signal peptide" evidence="19">
    <location>
        <begin position="1"/>
        <end position="27"/>
    </location>
</feature>
<dbReference type="PROSITE" id="PS50112">
    <property type="entry name" value="PAS"/>
    <property type="match status" value="1"/>
</dbReference>
<organism evidence="25 26">
    <name type="scientific">Pseudomonas spelaei</name>
    <dbReference type="NCBI Taxonomy" id="1055469"/>
    <lineage>
        <taxon>Bacteria</taxon>
        <taxon>Pseudomonadati</taxon>
        <taxon>Pseudomonadota</taxon>
        <taxon>Gammaproteobacteria</taxon>
        <taxon>Pseudomonadales</taxon>
        <taxon>Pseudomonadaceae</taxon>
        <taxon>Pseudomonas</taxon>
    </lineage>
</organism>
<dbReference type="Gene3D" id="3.40.50.2300">
    <property type="match status" value="1"/>
</dbReference>
<comment type="caution">
    <text evidence="25">The sequence shown here is derived from an EMBL/GenBank/DDBJ whole genome shotgun (WGS) entry which is preliminary data.</text>
</comment>
<dbReference type="PROSITE" id="PS50894">
    <property type="entry name" value="HPT"/>
    <property type="match status" value="1"/>
</dbReference>
<keyword evidence="8 18" id="KW-0812">Transmembrane</keyword>
<dbReference type="Pfam" id="PF00497">
    <property type="entry name" value="SBP_bac_3"/>
    <property type="match status" value="2"/>
</dbReference>
<dbReference type="InterPro" id="IPR003661">
    <property type="entry name" value="HisK_dim/P_dom"/>
</dbReference>
<dbReference type="InterPro" id="IPR013656">
    <property type="entry name" value="PAS_4"/>
</dbReference>
<dbReference type="SMART" id="SM00091">
    <property type="entry name" value="PAS"/>
    <property type="match status" value="1"/>
</dbReference>
<keyword evidence="15 18" id="KW-0472">Membrane</keyword>
<dbReference type="SUPFAM" id="SSF53850">
    <property type="entry name" value="Periplasmic binding protein-like II"/>
    <property type="match status" value="2"/>
</dbReference>
<dbReference type="SUPFAM" id="SSF47226">
    <property type="entry name" value="Histidine-containing phosphotransfer domain, HPT domain"/>
    <property type="match status" value="1"/>
</dbReference>
<dbReference type="SMART" id="SM00062">
    <property type="entry name" value="PBPb"/>
    <property type="match status" value="2"/>
</dbReference>
<evidence type="ECO:0000256" key="13">
    <source>
        <dbReference type="ARBA" id="ARBA00022989"/>
    </source>
</evidence>
<dbReference type="InterPro" id="IPR004358">
    <property type="entry name" value="Sig_transdc_His_kin-like_C"/>
</dbReference>
<dbReference type="SUPFAM" id="SSF47384">
    <property type="entry name" value="Homodimeric domain of signal transducing histidine kinase"/>
    <property type="match status" value="1"/>
</dbReference>
<protein>
    <recommendedName>
        <fullName evidence="3">histidine kinase</fullName>
        <ecNumber evidence="3">2.7.13.3</ecNumber>
    </recommendedName>
</protein>
<dbReference type="EC" id="2.7.13.3" evidence="3"/>
<evidence type="ECO:0000256" key="7">
    <source>
        <dbReference type="ARBA" id="ARBA00022679"/>
    </source>
</evidence>